<dbReference type="EMBL" id="UINC01078735">
    <property type="protein sequence ID" value="SVC20096.1"/>
    <property type="molecule type" value="Genomic_DNA"/>
</dbReference>
<evidence type="ECO:0000313" key="1">
    <source>
        <dbReference type="EMBL" id="SVC20096.1"/>
    </source>
</evidence>
<organism evidence="1">
    <name type="scientific">marine metagenome</name>
    <dbReference type="NCBI Taxonomy" id="408172"/>
    <lineage>
        <taxon>unclassified sequences</taxon>
        <taxon>metagenomes</taxon>
        <taxon>ecological metagenomes</taxon>
    </lineage>
</organism>
<sequence>VANGLATMVKSLVGRELVYSVPINRPNQPSASEHRLVAWNGELENKTLNEASGLAASFLNIG</sequence>
<gene>
    <name evidence="1" type="ORF">METZ01_LOCUS272950</name>
</gene>
<feature type="non-terminal residue" evidence="1">
    <location>
        <position position="1"/>
    </location>
</feature>
<reference evidence="1" key="1">
    <citation type="submission" date="2018-05" db="EMBL/GenBank/DDBJ databases">
        <authorList>
            <person name="Lanie J.A."/>
            <person name="Ng W.-L."/>
            <person name="Kazmierczak K.M."/>
            <person name="Andrzejewski T.M."/>
            <person name="Davidsen T.M."/>
            <person name="Wayne K.J."/>
            <person name="Tettelin H."/>
            <person name="Glass J.I."/>
            <person name="Rusch D."/>
            <person name="Podicherti R."/>
            <person name="Tsui H.-C.T."/>
            <person name="Winkler M.E."/>
        </authorList>
    </citation>
    <scope>NUCLEOTIDE SEQUENCE</scope>
</reference>
<name>A0A382K7U8_9ZZZZ</name>
<accession>A0A382K7U8</accession>
<protein>
    <submittedName>
        <fullName evidence="1">Uncharacterized protein</fullName>
    </submittedName>
</protein>
<proteinExistence type="predicted"/>
<feature type="non-terminal residue" evidence="1">
    <location>
        <position position="62"/>
    </location>
</feature>
<dbReference type="AlphaFoldDB" id="A0A382K7U8"/>